<proteinExistence type="predicted"/>
<name>A0A8X6T7R5_NEPPI</name>
<evidence type="ECO:0000256" key="1">
    <source>
        <dbReference type="SAM" id="MobiDB-lite"/>
    </source>
</evidence>
<evidence type="ECO:0000313" key="2">
    <source>
        <dbReference type="EMBL" id="GFS86132.1"/>
    </source>
</evidence>
<dbReference type="AlphaFoldDB" id="A0A8X6T7R5"/>
<organism evidence="2 3">
    <name type="scientific">Nephila pilipes</name>
    <name type="common">Giant wood spider</name>
    <name type="synonym">Nephila maculata</name>
    <dbReference type="NCBI Taxonomy" id="299642"/>
    <lineage>
        <taxon>Eukaryota</taxon>
        <taxon>Metazoa</taxon>
        <taxon>Ecdysozoa</taxon>
        <taxon>Arthropoda</taxon>
        <taxon>Chelicerata</taxon>
        <taxon>Arachnida</taxon>
        <taxon>Araneae</taxon>
        <taxon>Araneomorphae</taxon>
        <taxon>Entelegynae</taxon>
        <taxon>Araneoidea</taxon>
        <taxon>Nephilidae</taxon>
        <taxon>Nephila</taxon>
    </lineage>
</organism>
<dbReference type="EMBL" id="BMAW01052537">
    <property type="protein sequence ID" value="GFS86132.1"/>
    <property type="molecule type" value="Genomic_DNA"/>
</dbReference>
<feature type="region of interest" description="Disordered" evidence="1">
    <location>
        <begin position="27"/>
        <end position="88"/>
    </location>
</feature>
<feature type="compositionally biased region" description="Low complexity" evidence="1">
    <location>
        <begin position="64"/>
        <end position="81"/>
    </location>
</feature>
<reference evidence="2" key="1">
    <citation type="submission" date="2020-08" db="EMBL/GenBank/DDBJ databases">
        <title>Multicomponent nature underlies the extraordinary mechanical properties of spider dragline silk.</title>
        <authorList>
            <person name="Kono N."/>
            <person name="Nakamura H."/>
            <person name="Mori M."/>
            <person name="Yoshida Y."/>
            <person name="Ohtoshi R."/>
            <person name="Malay A.D."/>
            <person name="Moran D.A.P."/>
            <person name="Tomita M."/>
            <person name="Numata K."/>
            <person name="Arakawa K."/>
        </authorList>
    </citation>
    <scope>NUCLEOTIDE SEQUENCE</scope>
</reference>
<dbReference type="Proteomes" id="UP000887013">
    <property type="component" value="Unassembled WGS sequence"/>
</dbReference>
<accession>A0A8X6T7R5</accession>
<protein>
    <submittedName>
        <fullName evidence="2">Uncharacterized protein</fullName>
    </submittedName>
</protein>
<evidence type="ECO:0000313" key="3">
    <source>
        <dbReference type="Proteomes" id="UP000887013"/>
    </source>
</evidence>
<sequence length="108" mass="11751">MDPDFSSVPFASESRGFYSVSSMGLKGFSGPSEPPASPPTHAFGSFHHFPDPLTHSPPVPFGSLPPTLSLSAPSPNTLTPLRSRDEGLWRQHERNTGFLFEKHSNCLD</sequence>
<keyword evidence="3" id="KW-1185">Reference proteome</keyword>
<comment type="caution">
    <text evidence="2">The sequence shown here is derived from an EMBL/GenBank/DDBJ whole genome shotgun (WGS) entry which is preliminary data.</text>
</comment>
<gene>
    <name evidence="2" type="ORF">NPIL_655041</name>
</gene>